<proteinExistence type="predicted"/>
<dbReference type="EMBL" id="JAQQBS010001422">
    <property type="protein sequence ID" value="KAK0165256.1"/>
    <property type="molecule type" value="Genomic_DNA"/>
</dbReference>
<reference evidence="2" key="1">
    <citation type="journal article" date="2023" name="bioRxiv">
        <title>Scaffold-level genome assemblies of two parasitoid biocontrol wasps reveal the parthenogenesis mechanism and an associated novel virus.</title>
        <authorList>
            <person name="Inwood S."/>
            <person name="Skelly J."/>
            <person name="Guhlin J."/>
            <person name="Harrop T."/>
            <person name="Goldson S."/>
            <person name="Dearden P."/>
        </authorList>
    </citation>
    <scope>NUCLEOTIDE SEQUENCE</scope>
    <source>
        <strain evidence="2">Irish</strain>
        <tissue evidence="2">Whole body</tissue>
    </source>
</reference>
<dbReference type="AlphaFoldDB" id="A0AA39F9D0"/>
<organism evidence="2 3">
    <name type="scientific">Microctonus aethiopoides</name>
    <dbReference type="NCBI Taxonomy" id="144406"/>
    <lineage>
        <taxon>Eukaryota</taxon>
        <taxon>Metazoa</taxon>
        <taxon>Ecdysozoa</taxon>
        <taxon>Arthropoda</taxon>
        <taxon>Hexapoda</taxon>
        <taxon>Insecta</taxon>
        <taxon>Pterygota</taxon>
        <taxon>Neoptera</taxon>
        <taxon>Endopterygota</taxon>
        <taxon>Hymenoptera</taxon>
        <taxon>Apocrita</taxon>
        <taxon>Ichneumonoidea</taxon>
        <taxon>Braconidae</taxon>
        <taxon>Euphorinae</taxon>
        <taxon>Microctonus</taxon>
    </lineage>
</organism>
<keyword evidence="1" id="KW-0732">Signal</keyword>
<accession>A0AA39F9D0</accession>
<keyword evidence="3" id="KW-1185">Reference proteome</keyword>
<gene>
    <name evidence="2" type="ORF">PV328_003788</name>
</gene>
<protein>
    <submittedName>
        <fullName evidence="2">Uncharacterized protein</fullName>
    </submittedName>
</protein>
<evidence type="ECO:0000313" key="2">
    <source>
        <dbReference type="EMBL" id="KAK0165256.1"/>
    </source>
</evidence>
<evidence type="ECO:0000256" key="1">
    <source>
        <dbReference type="SAM" id="SignalP"/>
    </source>
</evidence>
<name>A0AA39F9D0_9HYME</name>
<reference evidence="2" key="2">
    <citation type="submission" date="2023-03" db="EMBL/GenBank/DDBJ databases">
        <authorList>
            <person name="Inwood S.N."/>
            <person name="Skelly J.G."/>
            <person name="Guhlin J."/>
            <person name="Harrop T.W.R."/>
            <person name="Goldson S.G."/>
            <person name="Dearden P.K."/>
        </authorList>
    </citation>
    <scope>NUCLEOTIDE SEQUENCE</scope>
    <source>
        <strain evidence="2">Irish</strain>
        <tissue evidence="2">Whole body</tissue>
    </source>
</reference>
<comment type="caution">
    <text evidence="2">The sequence shown here is derived from an EMBL/GenBank/DDBJ whole genome shotgun (WGS) entry which is preliminary data.</text>
</comment>
<feature type="signal peptide" evidence="1">
    <location>
        <begin position="1"/>
        <end position="29"/>
    </location>
</feature>
<dbReference type="Proteomes" id="UP001168990">
    <property type="component" value="Unassembled WGS sequence"/>
</dbReference>
<evidence type="ECO:0000313" key="3">
    <source>
        <dbReference type="Proteomes" id="UP001168990"/>
    </source>
</evidence>
<sequence length="108" mass="12413">MTMSCVHNLTFFTIIIIAAIFSIAKKISSDNIPCKNANENSKDYAINFEHDNSKEAIFIILILTCLKYKYTSIYRIFSMEQAYIHTSMILNFDDHFNPVSSTLLICVM</sequence>
<feature type="chain" id="PRO_5041284448" evidence="1">
    <location>
        <begin position="30"/>
        <end position="108"/>
    </location>
</feature>